<name>A0ABV9NDI8_9PROT</name>
<dbReference type="RefSeq" id="WP_382437089.1">
    <property type="nucleotide sequence ID" value="NZ_JBHSGQ010000012.1"/>
</dbReference>
<organism evidence="1 2">
    <name type="scientific">Glycocaulis abyssi</name>
    <dbReference type="NCBI Taxonomy" id="1433403"/>
    <lineage>
        <taxon>Bacteria</taxon>
        <taxon>Pseudomonadati</taxon>
        <taxon>Pseudomonadota</taxon>
        <taxon>Alphaproteobacteria</taxon>
        <taxon>Maricaulales</taxon>
        <taxon>Maricaulaceae</taxon>
        <taxon>Glycocaulis</taxon>
    </lineage>
</organism>
<evidence type="ECO:0000313" key="2">
    <source>
        <dbReference type="Proteomes" id="UP001596024"/>
    </source>
</evidence>
<dbReference type="Proteomes" id="UP001596024">
    <property type="component" value="Unassembled WGS sequence"/>
</dbReference>
<proteinExistence type="predicted"/>
<reference evidence="2" key="1">
    <citation type="journal article" date="2019" name="Int. J. Syst. Evol. Microbiol.">
        <title>The Global Catalogue of Microorganisms (GCM) 10K type strain sequencing project: providing services to taxonomists for standard genome sequencing and annotation.</title>
        <authorList>
            <consortium name="The Broad Institute Genomics Platform"/>
            <consortium name="The Broad Institute Genome Sequencing Center for Infectious Disease"/>
            <person name="Wu L."/>
            <person name="Ma J."/>
        </authorList>
    </citation>
    <scope>NUCLEOTIDE SEQUENCE [LARGE SCALE GENOMIC DNA]</scope>
    <source>
        <strain evidence="2">CCUG 62981</strain>
    </source>
</reference>
<comment type="caution">
    <text evidence="1">The sequence shown here is derived from an EMBL/GenBank/DDBJ whole genome shotgun (WGS) entry which is preliminary data.</text>
</comment>
<sequence length="84" mass="9544">MAEFGYFADFLWKFPGDPSKAEECGGLVKLLQCFEDQCEIALKPRLEPRPCRVIGSLGKVEEMKPVLKIEGQDPYVRRSVRPTV</sequence>
<dbReference type="EMBL" id="JBHSGQ010000012">
    <property type="protein sequence ID" value="MFC4726432.1"/>
    <property type="molecule type" value="Genomic_DNA"/>
</dbReference>
<protein>
    <submittedName>
        <fullName evidence="1">Uncharacterized protein</fullName>
    </submittedName>
</protein>
<evidence type="ECO:0000313" key="1">
    <source>
        <dbReference type="EMBL" id="MFC4726432.1"/>
    </source>
</evidence>
<gene>
    <name evidence="1" type="ORF">ACFPB0_14140</name>
</gene>
<keyword evidence="2" id="KW-1185">Reference proteome</keyword>
<accession>A0ABV9NDI8</accession>